<keyword evidence="2" id="KW-1185">Reference proteome</keyword>
<reference evidence="1 2" key="1">
    <citation type="journal article" date="2010" name="Science">
        <title>Genome expansion and gene loss in powdery mildew fungi reveal tradeoffs in extreme parasitism.</title>
        <authorList>
            <person name="Spanu P.D."/>
            <person name="Abbott J.C."/>
            <person name="Amselem J."/>
            <person name="Burgis T.A."/>
            <person name="Soanes D.M."/>
            <person name="Stueber K."/>
            <person name="Ver Loren van Themaat E."/>
            <person name="Brown J.K.M."/>
            <person name="Butcher S.A."/>
            <person name="Gurr S.J."/>
            <person name="Lebrun M.-H."/>
            <person name="Ridout C.J."/>
            <person name="Schulze-Lefert P."/>
            <person name="Talbot N.J."/>
            <person name="Ahmadinejad N."/>
            <person name="Ametz C."/>
            <person name="Barton G.R."/>
            <person name="Benjdia M."/>
            <person name="Bidzinski P."/>
            <person name="Bindschedler L.V."/>
            <person name="Both M."/>
            <person name="Brewer M.T."/>
            <person name="Cadle-Davidson L."/>
            <person name="Cadle-Davidson M.M."/>
            <person name="Collemare J."/>
            <person name="Cramer R."/>
            <person name="Frenkel O."/>
            <person name="Godfrey D."/>
            <person name="Harriman J."/>
            <person name="Hoede C."/>
            <person name="King B.C."/>
            <person name="Klages S."/>
            <person name="Kleemann J."/>
            <person name="Knoll D."/>
            <person name="Koti P.S."/>
            <person name="Kreplak J."/>
            <person name="Lopez-Ruiz F.J."/>
            <person name="Lu X."/>
            <person name="Maekawa T."/>
            <person name="Mahanil S."/>
            <person name="Micali C."/>
            <person name="Milgroom M.G."/>
            <person name="Montana G."/>
            <person name="Noir S."/>
            <person name="O'Connell R.J."/>
            <person name="Oberhaensli S."/>
            <person name="Parlange F."/>
            <person name="Pedersen C."/>
            <person name="Quesneville H."/>
            <person name="Reinhardt R."/>
            <person name="Rott M."/>
            <person name="Sacristan S."/>
            <person name="Schmidt S.M."/>
            <person name="Schoen M."/>
            <person name="Skamnioti P."/>
            <person name="Sommer H."/>
            <person name="Stephens A."/>
            <person name="Takahara H."/>
            <person name="Thordal-Christensen H."/>
            <person name="Vigouroux M."/>
            <person name="Wessling R."/>
            <person name="Wicker T."/>
            <person name="Panstruga R."/>
        </authorList>
    </citation>
    <scope>NUCLEOTIDE SEQUENCE [LARGE SCALE GENOMIC DNA]</scope>
    <source>
        <strain evidence="1">DH14</strain>
    </source>
</reference>
<gene>
    <name evidence="1" type="ORF">BGHDH14_bgh02437</name>
</gene>
<evidence type="ECO:0000313" key="2">
    <source>
        <dbReference type="Proteomes" id="UP000015441"/>
    </source>
</evidence>
<comment type="caution">
    <text evidence="1">The sequence shown here is derived from an EMBL/GenBank/DDBJ whole genome shotgun (WGS) entry which is preliminary data.</text>
</comment>
<sequence length="42" mass="4753">MASYGLPGPIPPPVLLMSSSPRFFGNYIQWNATSFRCRNLKH</sequence>
<proteinExistence type="predicted"/>
<evidence type="ECO:0000313" key="1">
    <source>
        <dbReference type="EMBL" id="CCU77397.1"/>
    </source>
</evidence>
<dbReference type="HOGENOM" id="CLU_3260422_0_0_1"/>
<dbReference type="AlphaFoldDB" id="N1JHM3"/>
<dbReference type="EMBL" id="CAUH01003646">
    <property type="protein sequence ID" value="CCU77397.1"/>
    <property type="molecule type" value="Genomic_DNA"/>
</dbReference>
<accession>N1JHM3</accession>
<name>N1JHM3_BLUG1</name>
<organism evidence="1 2">
    <name type="scientific">Blumeria graminis f. sp. hordei (strain DH14)</name>
    <name type="common">Barley powdery mildew</name>
    <name type="synonym">Oidium monilioides f. sp. hordei</name>
    <dbReference type="NCBI Taxonomy" id="546991"/>
    <lineage>
        <taxon>Eukaryota</taxon>
        <taxon>Fungi</taxon>
        <taxon>Dikarya</taxon>
        <taxon>Ascomycota</taxon>
        <taxon>Pezizomycotina</taxon>
        <taxon>Leotiomycetes</taxon>
        <taxon>Erysiphales</taxon>
        <taxon>Erysiphaceae</taxon>
        <taxon>Blumeria</taxon>
        <taxon>Blumeria hordei</taxon>
    </lineage>
</organism>
<dbReference type="InParanoid" id="N1JHM3"/>
<protein>
    <submittedName>
        <fullName evidence="1">Uncharacterized protein</fullName>
    </submittedName>
</protein>
<dbReference type="Proteomes" id="UP000015441">
    <property type="component" value="Unassembled WGS sequence"/>
</dbReference>